<feature type="binding site" evidence="9">
    <location>
        <position position="164"/>
    </location>
    <ligand>
        <name>Zn(2+)</name>
        <dbReference type="ChEBI" id="CHEBI:29105"/>
        <label>1</label>
    </ligand>
</feature>
<dbReference type="GO" id="GO:0046872">
    <property type="term" value="F:metal ion binding"/>
    <property type="evidence" value="ECO:0007669"/>
    <property type="project" value="UniProtKB-UniRule"/>
</dbReference>
<keyword evidence="6" id="KW-0482">Metalloprotease</keyword>
<proteinExistence type="inferred from homology"/>
<dbReference type="InterPro" id="IPR010162">
    <property type="entry name" value="PepT-like"/>
</dbReference>
<dbReference type="PROSITE" id="PS00758">
    <property type="entry name" value="ARGE_DAPE_CPG2_1"/>
    <property type="match status" value="1"/>
</dbReference>
<evidence type="ECO:0000256" key="4">
    <source>
        <dbReference type="ARBA" id="ARBA00022801"/>
    </source>
</evidence>
<comment type="cofactor">
    <cofactor evidence="9">
        <name>a divalent metal cation</name>
        <dbReference type="ChEBI" id="CHEBI:60240"/>
    </cofactor>
    <text evidence="9">Binds 2 divalent metal cations per subunit.</text>
</comment>
<evidence type="ECO:0000313" key="11">
    <source>
        <dbReference type="EMBL" id="SDG86199.1"/>
    </source>
</evidence>
<dbReference type="SUPFAM" id="SSF53187">
    <property type="entry name" value="Zn-dependent exopeptidases"/>
    <property type="match status" value="1"/>
</dbReference>
<dbReference type="PIRSF" id="PIRSF001123">
    <property type="entry name" value="PepA_GA"/>
    <property type="match status" value="1"/>
</dbReference>
<dbReference type="PROSITE" id="PS00759">
    <property type="entry name" value="ARGE_DAPE_CPG2_2"/>
    <property type="match status" value="1"/>
</dbReference>
<evidence type="ECO:0000256" key="5">
    <source>
        <dbReference type="ARBA" id="ARBA00022833"/>
    </source>
</evidence>
<dbReference type="PANTHER" id="PTHR42994">
    <property type="entry name" value="PEPTIDASE T"/>
    <property type="match status" value="1"/>
</dbReference>
<evidence type="ECO:0000256" key="1">
    <source>
        <dbReference type="ARBA" id="ARBA00001947"/>
    </source>
</evidence>
<name>A0A1G7XPQ6_ANETH</name>
<comment type="cofactor">
    <cofactor evidence="1">
        <name>Zn(2+)</name>
        <dbReference type="ChEBI" id="CHEBI:29105"/>
    </cofactor>
</comment>
<organism evidence="11 12">
    <name type="scientific">Aneurinibacillus thermoaerophilus</name>
    <dbReference type="NCBI Taxonomy" id="143495"/>
    <lineage>
        <taxon>Bacteria</taxon>
        <taxon>Bacillati</taxon>
        <taxon>Bacillota</taxon>
        <taxon>Bacilli</taxon>
        <taxon>Bacillales</taxon>
        <taxon>Paenibacillaceae</taxon>
        <taxon>Aneurinibacillus group</taxon>
        <taxon>Aneurinibacillus</taxon>
    </lineage>
</organism>
<dbReference type="PANTHER" id="PTHR42994:SF2">
    <property type="entry name" value="PEPTIDASE"/>
    <property type="match status" value="1"/>
</dbReference>
<comment type="similarity">
    <text evidence="7">Belongs to the peptidase M42 family.</text>
</comment>
<accession>A0A1G7XPQ6</accession>
<gene>
    <name evidence="11" type="ORF">SAMN04489735_1004115</name>
</gene>
<feature type="active site" description="Proton acceptor" evidence="8">
    <location>
        <position position="140"/>
    </location>
</feature>
<reference evidence="11 12" key="1">
    <citation type="submission" date="2016-10" db="EMBL/GenBank/DDBJ databases">
        <authorList>
            <person name="de Groot N.N."/>
        </authorList>
    </citation>
    <scope>NUCLEOTIDE SEQUENCE [LARGE SCALE GENOMIC DNA]</scope>
    <source>
        <strain evidence="11 12">L 420-91</strain>
    </source>
</reference>
<feature type="binding site" evidence="9">
    <location>
        <position position="107"/>
    </location>
    <ligand>
        <name>Zn(2+)</name>
        <dbReference type="ChEBI" id="CHEBI:29105"/>
        <label>1</label>
    </ligand>
</feature>
<dbReference type="GO" id="GO:0004177">
    <property type="term" value="F:aminopeptidase activity"/>
    <property type="evidence" value="ECO:0007669"/>
    <property type="project" value="UniProtKB-UniRule"/>
</dbReference>
<dbReference type="SUPFAM" id="SSF55031">
    <property type="entry name" value="Bacterial exopeptidase dimerisation domain"/>
    <property type="match status" value="1"/>
</dbReference>
<evidence type="ECO:0000313" key="12">
    <source>
        <dbReference type="Proteomes" id="UP000198956"/>
    </source>
</evidence>
<keyword evidence="4" id="KW-0378">Hydrolase</keyword>
<dbReference type="InterPro" id="IPR036264">
    <property type="entry name" value="Bact_exopeptidase_dim_dom"/>
</dbReference>
<dbReference type="GO" id="GO:0006508">
    <property type="term" value="P:proteolysis"/>
    <property type="evidence" value="ECO:0007669"/>
    <property type="project" value="UniProtKB-KW"/>
</dbReference>
<dbReference type="Pfam" id="PF07687">
    <property type="entry name" value="M20_dimer"/>
    <property type="match status" value="1"/>
</dbReference>
<protein>
    <submittedName>
        <fullName evidence="11">Peptidase T-like protein</fullName>
    </submittedName>
</protein>
<dbReference type="InterPro" id="IPR011650">
    <property type="entry name" value="Peptidase_M20_dimer"/>
</dbReference>
<evidence type="ECO:0000256" key="6">
    <source>
        <dbReference type="ARBA" id="ARBA00023049"/>
    </source>
</evidence>
<dbReference type="OrthoDB" id="9776600at2"/>
<dbReference type="GO" id="GO:0008237">
    <property type="term" value="F:metallopeptidase activity"/>
    <property type="evidence" value="ECO:0007669"/>
    <property type="project" value="UniProtKB-KW"/>
</dbReference>
<dbReference type="Pfam" id="PF01546">
    <property type="entry name" value="Peptidase_M20"/>
    <property type="match status" value="1"/>
</dbReference>
<keyword evidence="3 9" id="KW-0479">Metal-binding</keyword>
<evidence type="ECO:0000256" key="7">
    <source>
        <dbReference type="PIRNR" id="PIRNR001123"/>
    </source>
</evidence>
<dbReference type="Proteomes" id="UP000198956">
    <property type="component" value="Unassembled WGS sequence"/>
</dbReference>
<feature type="binding site" evidence="9">
    <location>
        <position position="107"/>
    </location>
    <ligand>
        <name>Zn(2+)</name>
        <dbReference type="ChEBI" id="CHEBI:29105"/>
        <label>2</label>
    </ligand>
</feature>
<evidence type="ECO:0000256" key="8">
    <source>
        <dbReference type="PIRSR" id="PIRSR001123-1"/>
    </source>
</evidence>
<keyword evidence="5" id="KW-0862">Zinc</keyword>
<feature type="domain" description="Peptidase M20 dimerisation" evidence="10">
    <location>
        <begin position="183"/>
        <end position="274"/>
    </location>
</feature>
<dbReference type="InterPro" id="IPR001261">
    <property type="entry name" value="ArgE/DapE_CS"/>
</dbReference>
<dbReference type="NCBIfam" id="TIGR01883">
    <property type="entry name" value="PepT-like"/>
    <property type="match status" value="1"/>
</dbReference>
<dbReference type="AlphaFoldDB" id="A0A1G7XPQ6"/>
<keyword evidence="2" id="KW-0645">Protease</keyword>
<dbReference type="InterPro" id="IPR008007">
    <property type="entry name" value="Peptidase_M42"/>
</dbReference>
<dbReference type="Gene3D" id="3.40.630.10">
    <property type="entry name" value="Zn peptidases"/>
    <property type="match status" value="1"/>
</dbReference>
<feature type="binding site" evidence="9">
    <location>
        <position position="141"/>
    </location>
    <ligand>
        <name>Zn(2+)</name>
        <dbReference type="ChEBI" id="CHEBI:29105"/>
        <label>2</label>
    </ligand>
</feature>
<dbReference type="InterPro" id="IPR002933">
    <property type="entry name" value="Peptidase_M20"/>
</dbReference>
<dbReference type="Gene3D" id="3.30.70.360">
    <property type="match status" value="1"/>
</dbReference>
<dbReference type="RefSeq" id="WP_057899410.1">
    <property type="nucleotide sequence ID" value="NZ_FNDE01000004.1"/>
</dbReference>
<evidence type="ECO:0000256" key="9">
    <source>
        <dbReference type="PIRSR" id="PIRSR001123-2"/>
    </source>
</evidence>
<evidence type="ECO:0000259" key="10">
    <source>
        <dbReference type="Pfam" id="PF07687"/>
    </source>
</evidence>
<evidence type="ECO:0000256" key="3">
    <source>
        <dbReference type="ARBA" id="ARBA00022723"/>
    </source>
</evidence>
<dbReference type="EMBL" id="FNDE01000004">
    <property type="protein sequence ID" value="SDG86199.1"/>
    <property type="molecule type" value="Genomic_DNA"/>
</dbReference>
<sequence length="373" mass="39828">MIQQDRMVAEFMELVRVDSETKHERIICDVLKEKFTALGLEVSEDDAAEKTEHAAGNLVATLKGTIKDCPVIYFTSHMDTVVPGKGIRPSIRDGYIVSDGTTILGSDDKAGIAAMLEAIRVLKEQNRPHGTVQFLITVGEESGLMGAKVFDPSLLQAEYGFALDSDGKVGDIIIAAPYQARISATIRGRSAHAGVNPEAGISAIQVASKAISRMPLGRIDEETTANIGSFQGSGPTNIVCDQVEIMAEARSLVEEKLNAQTEKMKRAFEEAAAEFRATAEVAIALAYPGFAFKEDDPVVQQAIAGVKAIGREPRLLASGGGSDANILSGHGIPTVNLAIGYEDIHTTNEKIPVEELVKAAELVVALCEQAVKR</sequence>
<evidence type="ECO:0000256" key="2">
    <source>
        <dbReference type="ARBA" id="ARBA00022670"/>
    </source>
</evidence>